<name>A0A8S4BPS6_9TELE</name>
<protein>
    <submittedName>
        <fullName evidence="2">(Atlantic silverside) hypothetical protein</fullName>
    </submittedName>
</protein>
<evidence type="ECO:0000259" key="1">
    <source>
        <dbReference type="Pfam" id="PF25611"/>
    </source>
</evidence>
<dbReference type="InterPro" id="IPR057890">
    <property type="entry name" value="KCTD7/14_C"/>
</dbReference>
<dbReference type="AlphaFoldDB" id="A0A8S4BPS6"/>
<gene>
    <name evidence="2" type="ORF">MMEN_LOCUS18886</name>
</gene>
<proteinExistence type="predicted"/>
<reference evidence="2" key="1">
    <citation type="submission" date="2021-05" db="EMBL/GenBank/DDBJ databases">
        <authorList>
            <person name="Tigano A."/>
        </authorList>
    </citation>
    <scope>NUCLEOTIDE SEQUENCE</scope>
</reference>
<evidence type="ECO:0000313" key="3">
    <source>
        <dbReference type="Proteomes" id="UP000677803"/>
    </source>
</evidence>
<evidence type="ECO:0000313" key="2">
    <source>
        <dbReference type="EMBL" id="CAG6008466.1"/>
    </source>
</evidence>
<comment type="caution">
    <text evidence="2">The sequence shown here is derived from an EMBL/GenBank/DDBJ whole genome shotgun (WGS) entry which is preliminary data.</text>
</comment>
<dbReference type="Proteomes" id="UP000677803">
    <property type="component" value="Unassembled WGS sequence"/>
</dbReference>
<feature type="domain" description="KCTD7/14 C-terminal" evidence="1">
    <location>
        <begin position="30"/>
        <end position="144"/>
    </location>
</feature>
<dbReference type="OrthoDB" id="2414723at2759"/>
<sequence length="145" mass="16199">MQVYAEALHYNVTPLVKHLEETPQMFGELVGRQQFLSRVPRYKENIQVLIRVARAEAVAARSSSVLICVLRTEEEERGLCHGAGREAAVTFGPWTAPPSAADLLDCVRMDIQSRGYTVSLEPHPPGGGPFSRSCPCFHTLTFTWW</sequence>
<keyword evidence="3" id="KW-1185">Reference proteome</keyword>
<dbReference type="Pfam" id="PF25611">
    <property type="entry name" value="KCTD_C"/>
    <property type="match status" value="1"/>
</dbReference>
<accession>A0A8S4BPS6</accession>
<dbReference type="EMBL" id="CAJRST010037777">
    <property type="protein sequence ID" value="CAG6008466.1"/>
    <property type="molecule type" value="Genomic_DNA"/>
</dbReference>
<organism evidence="2 3">
    <name type="scientific">Menidia menidia</name>
    <name type="common">Atlantic silverside</name>
    <dbReference type="NCBI Taxonomy" id="238744"/>
    <lineage>
        <taxon>Eukaryota</taxon>
        <taxon>Metazoa</taxon>
        <taxon>Chordata</taxon>
        <taxon>Craniata</taxon>
        <taxon>Vertebrata</taxon>
        <taxon>Euteleostomi</taxon>
        <taxon>Actinopterygii</taxon>
        <taxon>Neopterygii</taxon>
        <taxon>Teleostei</taxon>
        <taxon>Neoteleostei</taxon>
        <taxon>Acanthomorphata</taxon>
        <taxon>Ovalentaria</taxon>
        <taxon>Atherinomorphae</taxon>
        <taxon>Atheriniformes</taxon>
        <taxon>Atherinopsidae</taxon>
        <taxon>Menidiinae</taxon>
        <taxon>Menidia</taxon>
    </lineage>
</organism>